<dbReference type="RefSeq" id="WP_165032641.1">
    <property type="nucleotide sequence ID" value="NZ_JAAKZF010000051.1"/>
</dbReference>
<sequence>MSARLPENFASSLAAETSLSAVDQEILAEKATSLGNAGRKVETCLEKLRSHRGDSETRMALVMSTADAVYAYFVQRELCGFRRHDDIIRDYAIPREVLVRLGAR</sequence>
<name>A0A6G4WHU6_9HYPH</name>
<organism evidence="1 2">
    <name type="scientific">Allomesorhizobium camelthorni</name>
    <dbReference type="NCBI Taxonomy" id="475069"/>
    <lineage>
        <taxon>Bacteria</taxon>
        <taxon>Pseudomonadati</taxon>
        <taxon>Pseudomonadota</taxon>
        <taxon>Alphaproteobacteria</taxon>
        <taxon>Hyphomicrobiales</taxon>
        <taxon>Phyllobacteriaceae</taxon>
        <taxon>Allomesorhizobium</taxon>
    </lineage>
</organism>
<reference evidence="1 2" key="1">
    <citation type="submission" date="2020-02" db="EMBL/GenBank/DDBJ databases">
        <title>Genome sequence of strain CCNWXJ40-4.</title>
        <authorList>
            <person name="Gao J."/>
            <person name="Sun J."/>
        </authorList>
    </citation>
    <scope>NUCLEOTIDE SEQUENCE [LARGE SCALE GENOMIC DNA]</scope>
    <source>
        <strain evidence="1 2">CCNWXJ 40-4</strain>
    </source>
</reference>
<dbReference type="EMBL" id="JAAKZF010000051">
    <property type="protein sequence ID" value="NGO54375.1"/>
    <property type="molecule type" value="Genomic_DNA"/>
</dbReference>
<protein>
    <submittedName>
        <fullName evidence="1">Uncharacterized protein</fullName>
    </submittedName>
</protein>
<dbReference type="AlphaFoldDB" id="A0A6G4WHU6"/>
<accession>A0A6G4WHU6</accession>
<dbReference type="InterPro" id="IPR046606">
    <property type="entry name" value="DUF6665"/>
</dbReference>
<proteinExistence type="predicted"/>
<comment type="caution">
    <text evidence="1">The sequence shown here is derived from an EMBL/GenBank/DDBJ whole genome shotgun (WGS) entry which is preliminary data.</text>
</comment>
<evidence type="ECO:0000313" key="2">
    <source>
        <dbReference type="Proteomes" id="UP001642900"/>
    </source>
</evidence>
<gene>
    <name evidence="1" type="ORF">G6N73_25125</name>
</gene>
<evidence type="ECO:0000313" key="1">
    <source>
        <dbReference type="EMBL" id="NGO54375.1"/>
    </source>
</evidence>
<dbReference type="Pfam" id="PF20370">
    <property type="entry name" value="DUF6665"/>
    <property type="match status" value="1"/>
</dbReference>
<keyword evidence="2" id="KW-1185">Reference proteome</keyword>
<dbReference type="Proteomes" id="UP001642900">
    <property type="component" value="Unassembled WGS sequence"/>
</dbReference>